<feature type="compositionally biased region" description="Polar residues" evidence="2">
    <location>
        <begin position="118"/>
        <end position="133"/>
    </location>
</feature>
<keyword evidence="1" id="KW-0732">Signal</keyword>
<feature type="compositionally biased region" description="Low complexity" evidence="2">
    <location>
        <begin position="136"/>
        <end position="150"/>
    </location>
</feature>
<accession>A0A077WNW5</accession>
<dbReference type="Pfam" id="PF10342">
    <property type="entry name" value="Kre9_KNH"/>
    <property type="match status" value="1"/>
</dbReference>
<organism evidence="4">
    <name type="scientific">Lichtheimia ramosa</name>
    <dbReference type="NCBI Taxonomy" id="688394"/>
    <lineage>
        <taxon>Eukaryota</taxon>
        <taxon>Fungi</taxon>
        <taxon>Fungi incertae sedis</taxon>
        <taxon>Mucoromycota</taxon>
        <taxon>Mucoromycotina</taxon>
        <taxon>Mucoromycetes</taxon>
        <taxon>Mucorales</taxon>
        <taxon>Lichtheimiaceae</taxon>
        <taxon>Lichtheimia</taxon>
    </lineage>
</organism>
<evidence type="ECO:0000256" key="1">
    <source>
        <dbReference type="ARBA" id="ARBA00022729"/>
    </source>
</evidence>
<evidence type="ECO:0000313" key="4">
    <source>
        <dbReference type="EMBL" id="CDS09296.1"/>
    </source>
</evidence>
<protein>
    <recommendedName>
        <fullName evidence="3">Yeast cell wall synthesis Kre9/Knh1-like N-terminal domain-containing protein</fullName>
    </recommendedName>
</protein>
<dbReference type="InterPro" id="IPR018466">
    <property type="entry name" value="Kre9/Knh1-like_N"/>
</dbReference>
<reference evidence="4" key="1">
    <citation type="journal article" date="2014" name="Genome Announc.">
        <title>De novo whole-genome sequence and genome annotation of Lichtheimia ramosa.</title>
        <authorList>
            <person name="Linde J."/>
            <person name="Schwartze V."/>
            <person name="Binder U."/>
            <person name="Lass-Florl C."/>
            <person name="Voigt K."/>
            <person name="Horn F."/>
        </authorList>
    </citation>
    <scope>NUCLEOTIDE SEQUENCE</scope>
    <source>
        <strain evidence="4">JMRC FSU:6197</strain>
    </source>
</reference>
<feature type="domain" description="Yeast cell wall synthesis Kre9/Knh1-like N-terminal" evidence="3">
    <location>
        <begin position="3"/>
        <end position="73"/>
    </location>
</feature>
<dbReference type="OrthoDB" id="2241715at2759"/>
<feature type="region of interest" description="Disordered" evidence="2">
    <location>
        <begin position="112"/>
        <end position="167"/>
    </location>
</feature>
<dbReference type="AlphaFoldDB" id="A0A077WNW5"/>
<evidence type="ECO:0000256" key="2">
    <source>
        <dbReference type="SAM" id="MobiDB-lite"/>
    </source>
</evidence>
<sequence length="191" mass="19736">MEGTIWKTGEEVTIGWSGFDKESIPSITLAQKYADGTYNDVAKLVTSVPAAPHKYSLRVPSNVVSSDDYVILLGEAEEFDCASGVLAIHNVGNVVPVDQVSSSVEPVGVGATPLSKAAGTQTANPSASPNNDASKTKSSSNTSSQPSHSKAVVDSMETKKPSSGNGITPHHVWATAICSLIAGSILNALIL</sequence>
<evidence type="ECO:0000259" key="3">
    <source>
        <dbReference type="Pfam" id="PF10342"/>
    </source>
</evidence>
<dbReference type="EMBL" id="LK023330">
    <property type="protein sequence ID" value="CDS09296.1"/>
    <property type="molecule type" value="Genomic_DNA"/>
</dbReference>
<gene>
    <name evidence="4" type="ORF">LRAMOSA10656</name>
</gene>
<name>A0A077WNW5_9FUNG</name>
<proteinExistence type="predicted"/>